<dbReference type="AlphaFoldDB" id="A0AAE0L6R6"/>
<name>A0AAE0L6R6_9CHLO</name>
<evidence type="ECO:0000256" key="1">
    <source>
        <dbReference type="SAM" id="MobiDB-lite"/>
    </source>
</evidence>
<evidence type="ECO:0000313" key="2">
    <source>
        <dbReference type="EMBL" id="KAK3274156.1"/>
    </source>
</evidence>
<keyword evidence="3" id="KW-1185">Reference proteome</keyword>
<comment type="caution">
    <text evidence="2">The sequence shown here is derived from an EMBL/GenBank/DDBJ whole genome shotgun (WGS) entry which is preliminary data.</text>
</comment>
<sequence>MEEKVHSNCVGAVAETIFNQWLQEFDNSRQHAVMYTTAKQAAKGAGEDLRQVCITRQQKAGVAHEHGSGCVEGSKARGSPACRECIGDAKTNTLTPQQHTAHLTLHSRSIGCARSQVRGEAWEEPPSPREKRSGKPASVPPSPPRLRNKKGRAVKQRDHHDEDVADLQSGDPWDEADGQDADDYGAYICEPLARSP</sequence>
<proteinExistence type="predicted"/>
<protein>
    <submittedName>
        <fullName evidence="2">Uncharacterized protein</fullName>
    </submittedName>
</protein>
<evidence type="ECO:0000313" key="3">
    <source>
        <dbReference type="Proteomes" id="UP001190700"/>
    </source>
</evidence>
<feature type="compositionally biased region" description="Acidic residues" evidence="1">
    <location>
        <begin position="172"/>
        <end position="183"/>
    </location>
</feature>
<dbReference type="Proteomes" id="UP001190700">
    <property type="component" value="Unassembled WGS sequence"/>
</dbReference>
<feature type="region of interest" description="Disordered" evidence="1">
    <location>
        <begin position="117"/>
        <end position="196"/>
    </location>
</feature>
<gene>
    <name evidence="2" type="ORF">CYMTET_17641</name>
</gene>
<organism evidence="2 3">
    <name type="scientific">Cymbomonas tetramitiformis</name>
    <dbReference type="NCBI Taxonomy" id="36881"/>
    <lineage>
        <taxon>Eukaryota</taxon>
        <taxon>Viridiplantae</taxon>
        <taxon>Chlorophyta</taxon>
        <taxon>Pyramimonadophyceae</taxon>
        <taxon>Pyramimonadales</taxon>
        <taxon>Pyramimonadaceae</taxon>
        <taxon>Cymbomonas</taxon>
    </lineage>
</organism>
<reference evidence="2 3" key="1">
    <citation type="journal article" date="2015" name="Genome Biol. Evol.">
        <title>Comparative Genomics of a Bacterivorous Green Alga Reveals Evolutionary Causalities and Consequences of Phago-Mixotrophic Mode of Nutrition.</title>
        <authorList>
            <person name="Burns J.A."/>
            <person name="Paasch A."/>
            <person name="Narechania A."/>
            <person name="Kim E."/>
        </authorList>
    </citation>
    <scope>NUCLEOTIDE SEQUENCE [LARGE SCALE GENOMIC DNA]</scope>
    <source>
        <strain evidence="2 3">PLY_AMNH</strain>
    </source>
</reference>
<accession>A0AAE0L6R6</accession>
<dbReference type="EMBL" id="LGRX02007895">
    <property type="protein sequence ID" value="KAK3274156.1"/>
    <property type="molecule type" value="Genomic_DNA"/>
</dbReference>